<comment type="caution">
    <text evidence="16">The sequence shown here is derived from an EMBL/GenBank/DDBJ whole genome shotgun (WGS) entry which is preliminary data.</text>
</comment>
<dbReference type="EC" id="2.7.1.26" evidence="14"/>
<keyword evidence="17" id="KW-1185">Reference proteome</keyword>
<dbReference type="RefSeq" id="WP_281092382.1">
    <property type="nucleotide sequence ID" value="NZ_JARYZI010000001.1"/>
</dbReference>
<evidence type="ECO:0000256" key="2">
    <source>
        <dbReference type="ARBA" id="ARBA00005201"/>
    </source>
</evidence>
<evidence type="ECO:0000256" key="4">
    <source>
        <dbReference type="ARBA" id="ARBA00022643"/>
    </source>
</evidence>
<dbReference type="SMART" id="SM00904">
    <property type="entry name" value="Flavokinase"/>
    <property type="match status" value="1"/>
</dbReference>
<keyword evidence="9 14" id="KW-0274">FAD</keyword>
<keyword evidence="7 14" id="KW-0547">Nucleotide-binding</keyword>
<dbReference type="NCBIfam" id="NF004162">
    <property type="entry name" value="PRK05627.1-5"/>
    <property type="match status" value="1"/>
</dbReference>
<organism evidence="16 17">
    <name type="scientific">Fusibacter bizertensis</name>
    <dbReference type="NCBI Taxonomy" id="1488331"/>
    <lineage>
        <taxon>Bacteria</taxon>
        <taxon>Bacillati</taxon>
        <taxon>Bacillota</taxon>
        <taxon>Clostridia</taxon>
        <taxon>Eubacteriales</taxon>
        <taxon>Eubacteriales Family XII. Incertae Sedis</taxon>
        <taxon>Fusibacter</taxon>
    </lineage>
</organism>
<evidence type="ECO:0000256" key="12">
    <source>
        <dbReference type="ARBA" id="ARBA00047880"/>
    </source>
</evidence>
<dbReference type="SUPFAM" id="SSF52374">
    <property type="entry name" value="Nucleotidylyl transferase"/>
    <property type="match status" value="1"/>
</dbReference>
<dbReference type="InterPro" id="IPR014729">
    <property type="entry name" value="Rossmann-like_a/b/a_fold"/>
</dbReference>
<dbReference type="InterPro" id="IPR002606">
    <property type="entry name" value="Riboflavin_kinase_bac"/>
</dbReference>
<evidence type="ECO:0000313" key="17">
    <source>
        <dbReference type="Proteomes" id="UP001158045"/>
    </source>
</evidence>
<dbReference type="InterPro" id="IPR015864">
    <property type="entry name" value="FAD_synthase"/>
</dbReference>
<evidence type="ECO:0000256" key="9">
    <source>
        <dbReference type="ARBA" id="ARBA00022827"/>
    </source>
</evidence>
<evidence type="ECO:0000256" key="5">
    <source>
        <dbReference type="ARBA" id="ARBA00022679"/>
    </source>
</evidence>
<evidence type="ECO:0000256" key="6">
    <source>
        <dbReference type="ARBA" id="ARBA00022695"/>
    </source>
</evidence>
<evidence type="ECO:0000256" key="13">
    <source>
        <dbReference type="ARBA" id="ARBA00049494"/>
    </source>
</evidence>
<keyword evidence="8 14" id="KW-0418">Kinase</keyword>
<keyword evidence="4 14" id="KW-0288">FMN</keyword>
<evidence type="ECO:0000256" key="11">
    <source>
        <dbReference type="ARBA" id="ARBA00023268"/>
    </source>
</evidence>
<dbReference type="PANTHER" id="PTHR22749">
    <property type="entry name" value="RIBOFLAVIN KINASE/FMN ADENYLYLTRANSFERASE"/>
    <property type="match status" value="1"/>
</dbReference>
<keyword evidence="11" id="KW-0511">Multifunctional enzyme</keyword>
<comment type="pathway">
    <text evidence="2 14">Cofactor biosynthesis; FMN biosynthesis; FMN from riboflavin (ATP route): step 1/1.</text>
</comment>
<comment type="catalytic activity">
    <reaction evidence="12 14">
        <text>riboflavin + ATP = FMN + ADP + H(+)</text>
        <dbReference type="Rhea" id="RHEA:14357"/>
        <dbReference type="ChEBI" id="CHEBI:15378"/>
        <dbReference type="ChEBI" id="CHEBI:30616"/>
        <dbReference type="ChEBI" id="CHEBI:57986"/>
        <dbReference type="ChEBI" id="CHEBI:58210"/>
        <dbReference type="ChEBI" id="CHEBI:456216"/>
        <dbReference type="EC" id="2.7.1.26"/>
    </reaction>
</comment>
<protein>
    <recommendedName>
        <fullName evidence="14">Riboflavin biosynthesis protein</fullName>
    </recommendedName>
    <domain>
        <recommendedName>
            <fullName evidence="14">Riboflavin kinase</fullName>
            <ecNumber evidence="14">2.7.1.26</ecNumber>
        </recommendedName>
        <alternativeName>
            <fullName evidence="14">Flavokinase</fullName>
        </alternativeName>
    </domain>
    <domain>
        <recommendedName>
            <fullName evidence="14">FMN adenylyltransferase</fullName>
            <ecNumber evidence="14">2.7.7.2</ecNumber>
        </recommendedName>
        <alternativeName>
            <fullName evidence="14">FAD pyrophosphorylase</fullName>
        </alternativeName>
        <alternativeName>
            <fullName evidence="14">FAD synthase</fullName>
        </alternativeName>
    </domain>
</protein>
<reference evidence="16 17" key="1">
    <citation type="submission" date="2023-04" db="EMBL/GenBank/DDBJ databases">
        <title>Fusibacter bizertensis strain WBS, isolated from littoral bottom sediments of the Arctic seas - biochemical and genomic analysis.</title>
        <authorList>
            <person name="Brioukhanov A.L."/>
        </authorList>
    </citation>
    <scope>NUCLEOTIDE SEQUENCE [LARGE SCALE GENOMIC DNA]</scope>
    <source>
        <strain evidence="16 17">WBS</strain>
    </source>
</reference>
<dbReference type="Gene3D" id="2.40.30.30">
    <property type="entry name" value="Riboflavin kinase-like"/>
    <property type="match status" value="1"/>
</dbReference>
<evidence type="ECO:0000256" key="3">
    <source>
        <dbReference type="ARBA" id="ARBA00022630"/>
    </source>
</evidence>
<evidence type="ECO:0000256" key="14">
    <source>
        <dbReference type="PIRNR" id="PIRNR004491"/>
    </source>
</evidence>
<proteinExistence type="inferred from homology"/>
<evidence type="ECO:0000256" key="1">
    <source>
        <dbReference type="ARBA" id="ARBA00004726"/>
    </source>
</evidence>
<keyword evidence="10 14" id="KW-0067">ATP-binding</keyword>
<dbReference type="SUPFAM" id="SSF82114">
    <property type="entry name" value="Riboflavin kinase-like"/>
    <property type="match status" value="1"/>
</dbReference>
<evidence type="ECO:0000256" key="10">
    <source>
        <dbReference type="ARBA" id="ARBA00022840"/>
    </source>
</evidence>
<evidence type="ECO:0000256" key="7">
    <source>
        <dbReference type="ARBA" id="ARBA00022741"/>
    </source>
</evidence>
<accession>A0ABT6N840</accession>
<dbReference type="Pfam" id="PF01687">
    <property type="entry name" value="Flavokinase"/>
    <property type="match status" value="1"/>
</dbReference>
<feature type="domain" description="Riboflavin kinase" evidence="15">
    <location>
        <begin position="183"/>
        <end position="307"/>
    </location>
</feature>
<keyword evidence="6 14" id="KW-0548">Nucleotidyltransferase</keyword>
<dbReference type="InterPro" id="IPR023465">
    <property type="entry name" value="Riboflavin_kinase_dom_sf"/>
</dbReference>
<dbReference type="GO" id="GO:0003919">
    <property type="term" value="F:FMN adenylyltransferase activity"/>
    <property type="evidence" value="ECO:0007669"/>
    <property type="project" value="UniProtKB-EC"/>
</dbReference>
<dbReference type="InterPro" id="IPR023468">
    <property type="entry name" value="Riboflavin_kinase"/>
</dbReference>
<dbReference type="EMBL" id="JARYZI010000001">
    <property type="protein sequence ID" value="MDH8676581.1"/>
    <property type="molecule type" value="Genomic_DNA"/>
</dbReference>
<dbReference type="Proteomes" id="UP001158045">
    <property type="component" value="Unassembled WGS sequence"/>
</dbReference>
<dbReference type="PIRSF" id="PIRSF004491">
    <property type="entry name" value="FAD_Synth"/>
    <property type="match status" value="1"/>
</dbReference>
<dbReference type="CDD" id="cd02064">
    <property type="entry name" value="FAD_synthetase_N"/>
    <property type="match status" value="1"/>
</dbReference>
<keyword evidence="5 14" id="KW-0808">Transferase</keyword>
<dbReference type="PANTHER" id="PTHR22749:SF6">
    <property type="entry name" value="RIBOFLAVIN KINASE"/>
    <property type="match status" value="1"/>
</dbReference>
<dbReference type="EC" id="2.7.7.2" evidence="14"/>
<name>A0ABT6N840_9FIRM</name>
<keyword evidence="3 14" id="KW-0285">Flavoprotein</keyword>
<dbReference type="Pfam" id="PF06574">
    <property type="entry name" value="FAD_syn"/>
    <property type="match status" value="1"/>
</dbReference>
<evidence type="ECO:0000313" key="16">
    <source>
        <dbReference type="EMBL" id="MDH8676581.1"/>
    </source>
</evidence>
<gene>
    <name evidence="16" type="ORF">QE109_00410</name>
</gene>
<evidence type="ECO:0000256" key="8">
    <source>
        <dbReference type="ARBA" id="ARBA00022777"/>
    </source>
</evidence>
<sequence>MKIFFEIEEIDIENEATSVALGTFDGLHIGHAEVLNIMKEAARLKGLKSFVYTFSNHPKEFLTPDQVPPKIMDIDEKVQIFTRVDVDYLALIRFDEAQILFEPEDFVKTILIDKLNMKHLTVGYDYRFGKKANGNVALLIELSEKYGYTYEIVQPIMRNDVRVSSSLIRELLSDGRIEEANFYLGRKHFIKGLVVRGKGMGHKLGFPTANLRIKDNISTIKPGVYITETLWKGDIYPSVTNVGFNPTFEQTGIHLETYILGVDQEMYDEIIEVHFVKRLRAEIKFNHVDELIVAMQGDLSKTKAYFNI</sequence>
<comment type="similarity">
    <text evidence="14">Belongs to the ribF family.</text>
</comment>
<dbReference type="NCBIfam" id="TIGR00083">
    <property type="entry name" value="ribF"/>
    <property type="match status" value="1"/>
</dbReference>
<comment type="pathway">
    <text evidence="1 14">Cofactor biosynthesis; FAD biosynthesis; FAD from FMN: step 1/1.</text>
</comment>
<dbReference type="InterPro" id="IPR015865">
    <property type="entry name" value="Riboflavin_kinase_bac/euk"/>
</dbReference>
<evidence type="ECO:0000259" key="15">
    <source>
        <dbReference type="SMART" id="SM00904"/>
    </source>
</evidence>
<dbReference type="GO" id="GO:0008531">
    <property type="term" value="F:riboflavin kinase activity"/>
    <property type="evidence" value="ECO:0007669"/>
    <property type="project" value="UniProtKB-EC"/>
</dbReference>
<dbReference type="Gene3D" id="3.40.50.620">
    <property type="entry name" value="HUPs"/>
    <property type="match status" value="1"/>
</dbReference>
<comment type="catalytic activity">
    <reaction evidence="13 14">
        <text>FMN + ATP + H(+) = FAD + diphosphate</text>
        <dbReference type="Rhea" id="RHEA:17237"/>
        <dbReference type="ChEBI" id="CHEBI:15378"/>
        <dbReference type="ChEBI" id="CHEBI:30616"/>
        <dbReference type="ChEBI" id="CHEBI:33019"/>
        <dbReference type="ChEBI" id="CHEBI:57692"/>
        <dbReference type="ChEBI" id="CHEBI:58210"/>
        <dbReference type="EC" id="2.7.7.2"/>
    </reaction>
</comment>